<accession>A0AA88CWK9</accession>
<name>A0AA88CWK9_FICCA</name>
<gene>
    <name evidence="5" type="ORF">TIFTF001_043072</name>
</gene>
<dbReference type="Pfam" id="PF23559">
    <property type="entry name" value="WHD_DRP"/>
    <property type="match status" value="1"/>
</dbReference>
<dbReference type="PANTHER" id="PTHR23155">
    <property type="entry name" value="DISEASE RESISTANCE PROTEIN RP"/>
    <property type="match status" value="1"/>
</dbReference>
<dbReference type="InterPro" id="IPR027417">
    <property type="entry name" value="P-loop_NTPase"/>
</dbReference>
<dbReference type="Proteomes" id="UP001187192">
    <property type="component" value="Unassembled WGS sequence"/>
</dbReference>
<keyword evidence="6" id="KW-1185">Reference proteome</keyword>
<evidence type="ECO:0000259" key="3">
    <source>
        <dbReference type="Pfam" id="PF23559"/>
    </source>
</evidence>
<dbReference type="Gene3D" id="1.10.10.10">
    <property type="entry name" value="Winged helix-like DNA-binding domain superfamily/Winged helix DNA-binding domain"/>
    <property type="match status" value="1"/>
</dbReference>
<dbReference type="InterPro" id="IPR032675">
    <property type="entry name" value="LRR_dom_sf"/>
</dbReference>
<evidence type="ECO:0000313" key="6">
    <source>
        <dbReference type="Proteomes" id="UP001187192"/>
    </source>
</evidence>
<keyword evidence="2" id="KW-0611">Plant defense</keyword>
<keyword evidence="1" id="KW-0677">Repeat</keyword>
<proteinExistence type="predicted"/>
<comment type="caution">
    <text evidence="5">The sequence shown here is derived from an EMBL/GenBank/DDBJ whole genome shotgun (WGS) entry which is preliminary data.</text>
</comment>
<reference evidence="5" key="1">
    <citation type="submission" date="2023-07" db="EMBL/GenBank/DDBJ databases">
        <title>draft genome sequence of fig (Ficus carica).</title>
        <authorList>
            <person name="Takahashi T."/>
            <person name="Nishimura K."/>
        </authorList>
    </citation>
    <scope>NUCLEOTIDE SEQUENCE</scope>
</reference>
<evidence type="ECO:0000313" key="5">
    <source>
        <dbReference type="EMBL" id="GMN20379.1"/>
    </source>
</evidence>
<dbReference type="SUPFAM" id="SSF52540">
    <property type="entry name" value="P-loop containing nucleoside triphosphate hydrolases"/>
    <property type="match status" value="1"/>
</dbReference>
<evidence type="ECO:0000256" key="2">
    <source>
        <dbReference type="ARBA" id="ARBA00022821"/>
    </source>
</evidence>
<feature type="domain" description="Disease resistance R13L4/SHOC-2-like LRR" evidence="4">
    <location>
        <begin position="216"/>
        <end position="443"/>
    </location>
</feature>
<dbReference type="GO" id="GO:0043531">
    <property type="term" value="F:ADP binding"/>
    <property type="evidence" value="ECO:0007669"/>
    <property type="project" value="InterPro"/>
</dbReference>
<dbReference type="InterPro" id="IPR036388">
    <property type="entry name" value="WH-like_DNA-bd_sf"/>
</dbReference>
<dbReference type="Pfam" id="PF23598">
    <property type="entry name" value="LRR_14"/>
    <property type="match status" value="1"/>
</dbReference>
<dbReference type="PANTHER" id="PTHR23155:SF1185">
    <property type="entry name" value="DISEASE RESISTANCE RPP8-LIKE PROTEIN 3-RELATED"/>
    <property type="match status" value="1"/>
</dbReference>
<dbReference type="InterPro" id="IPR058922">
    <property type="entry name" value="WHD_DRP"/>
</dbReference>
<dbReference type="Gene3D" id="1.10.8.430">
    <property type="entry name" value="Helical domain of apoptotic protease-activating factors"/>
    <property type="match status" value="1"/>
</dbReference>
<sequence>MEELGQEMLKHCAGLPLAIIALSGLLSTKQTMDEWELLLKDVKPYINRGAGYDGQQSEGVSSILSLSFDELHYNLKPCFLNLAHFPEDHVLMVKQLCRVWIAEGFVSLDQQTQSSTVTAEDLAYNYLRELVDRNMVQVGIIGSSGRIKTCRLHDLMRDLSFSKAQEANFVQFVDFRIRDRLSTNVGLRNKVRRLALYTDHRFTDLLPLINQGEGSLLRVLKLESAPFGASGKLPKEIGMLIHLRFLCLRNLLVEKIPSSIGNLRCLETLDLRVTLDDNEVPNVFWRLEQLRHLYLPSAYHVSGEHLRLTNLSNLQTLFDVPIKYLDVNDLLRLTNLKKLVLTVDEDLGRIYGTNMTFNGLRSLSLCGGFGQATVVDILPTISRYPQLSKLQMSIPITKLPKHHQFSTNLVKFWLIDTRLKDDPLRTLEKLPNLRNLFLWHLKEWRTEEGALLSLRHGCVKLSELPDGLRFVTSLKEFEIR</sequence>
<dbReference type="SUPFAM" id="SSF52058">
    <property type="entry name" value="L domain-like"/>
    <property type="match status" value="1"/>
</dbReference>
<dbReference type="AlphaFoldDB" id="A0AA88CWK9"/>
<organism evidence="5 6">
    <name type="scientific">Ficus carica</name>
    <name type="common">Common fig</name>
    <dbReference type="NCBI Taxonomy" id="3494"/>
    <lineage>
        <taxon>Eukaryota</taxon>
        <taxon>Viridiplantae</taxon>
        <taxon>Streptophyta</taxon>
        <taxon>Embryophyta</taxon>
        <taxon>Tracheophyta</taxon>
        <taxon>Spermatophyta</taxon>
        <taxon>Magnoliopsida</taxon>
        <taxon>eudicotyledons</taxon>
        <taxon>Gunneridae</taxon>
        <taxon>Pentapetalae</taxon>
        <taxon>rosids</taxon>
        <taxon>fabids</taxon>
        <taxon>Rosales</taxon>
        <taxon>Moraceae</taxon>
        <taxon>Ficeae</taxon>
        <taxon>Ficus</taxon>
    </lineage>
</organism>
<evidence type="ECO:0000259" key="4">
    <source>
        <dbReference type="Pfam" id="PF23598"/>
    </source>
</evidence>
<evidence type="ECO:0000256" key="1">
    <source>
        <dbReference type="ARBA" id="ARBA00022737"/>
    </source>
</evidence>
<dbReference type="EMBL" id="BTGU01002618">
    <property type="protein sequence ID" value="GMN20379.1"/>
    <property type="molecule type" value="Genomic_DNA"/>
</dbReference>
<dbReference type="InterPro" id="IPR042197">
    <property type="entry name" value="Apaf_helical"/>
</dbReference>
<dbReference type="InterPro" id="IPR044974">
    <property type="entry name" value="Disease_R_plants"/>
</dbReference>
<dbReference type="GO" id="GO:0098542">
    <property type="term" value="P:defense response to other organism"/>
    <property type="evidence" value="ECO:0007669"/>
    <property type="project" value="TreeGrafter"/>
</dbReference>
<dbReference type="InterPro" id="IPR055414">
    <property type="entry name" value="LRR_R13L4/SHOC2-like"/>
</dbReference>
<dbReference type="FunFam" id="1.10.10.10:FF:000322">
    <property type="entry name" value="Probable disease resistance protein At1g63360"/>
    <property type="match status" value="1"/>
</dbReference>
<feature type="domain" description="Disease resistance protein winged helix" evidence="3">
    <location>
        <begin position="85"/>
        <end position="159"/>
    </location>
</feature>
<dbReference type="Gene3D" id="3.80.10.10">
    <property type="entry name" value="Ribonuclease Inhibitor"/>
    <property type="match status" value="1"/>
</dbReference>
<protein>
    <recommendedName>
        <fullName evidence="7">NB-ARC domain-containing protein</fullName>
    </recommendedName>
</protein>
<evidence type="ECO:0008006" key="7">
    <source>
        <dbReference type="Google" id="ProtNLM"/>
    </source>
</evidence>